<comment type="caution">
    <text evidence="1">The sequence shown here is derived from an EMBL/GenBank/DDBJ whole genome shotgun (WGS) entry which is preliminary data.</text>
</comment>
<dbReference type="AlphaFoldDB" id="A0A7W8DHU0"/>
<evidence type="ECO:0008006" key="3">
    <source>
        <dbReference type="Google" id="ProtNLM"/>
    </source>
</evidence>
<evidence type="ECO:0000313" key="1">
    <source>
        <dbReference type="EMBL" id="MBB5030454.1"/>
    </source>
</evidence>
<dbReference type="SUPFAM" id="SSF53448">
    <property type="entry name" value="Nucleotide-diphospho-sugar transferases"/>
    <property type="match status" value="1"/>
</dbReference>
<protein>
    <recommendedName>
        <fullName evidence="3">Hemolytic protein HlpA-like protein</fullName>
    </recommendedName>
</protein>
<proteinExistence type="predicted"/>
<reference evidence="1 2" key="1">
    <citation type="submission" date="2020-08" db="EMBL/GenBank/DDBJ databases">
        <title>Genomic Encyclopedia of Type Strains, Phase IV (KMG-IV): sequencing the most valuable type-strain genomes for metagenomic binning, comparative biology and taxonomic classification.</title>
        <authorList>
            <person name="Goeker M."/>
        </authorList>
    </citation>
    <scope>NUCLEOTIDE SEQUENCE [LARGE SCALE GENOMIC DNA]</scope>
    <source>
        <strain evidence="1 2">DSM 12252</strain>
    </source>
</reference>
<dbReference type="InterPro" id="IPR029044">
    <property type="entry name" value="Nucleotide-diphossugar_trans"/>
</dbReference>
<keyword evidence="2" id="KW-1185">Reference proteome</keyword>
<name>A0A7W8DHU0_9BACT</name>
<dbReference type="Gene3D" id="3.90.550.10">
    <property type="entry name" value="Spore Coat Polysaccharide Biosynthesis Protein SpsA, Chain A"/>
    <property type="match status" value="1"/>
</dbReference>
<evidence type="ECO:0000313" key="2">
    <source>
        <dbReference type="Proteomes" id="UP000590740"/>
    </source>
</evidence>
<organism evidence="1 2">
    <name type="scientific">Prosthecobacter vanneervenii</name>
    <dbReference type="NCBI Taxonomy" id="48466"/>
    <lineage>
        <taxon>Bacteria</taxon>
        <taxon>Pseudomonadati</taxon>
        <taxon>Verrucomicrobiota</taxon>
        <taxon>Verrucomicrobiia</taxon>
        <taxon>Verrucomicrobiales</taxon>
        <taxon>Verrucomicrobiaceae</taxon>
        <taxon>Prosthecobacter</taxon>
    </lineage>
</organism>
<dbReference type="EMBL" id="JACHIG010000001">
    <property type="protein sequence ID" value="MBB5030454.1"/>
    <property type="molecule type" value="Genomic_DNA"/>
</dbReference>
<gene>
    <name evidence="1" type="ORF">HNQ65_000008</name>
</gene>
<accession>A0A7W8DHU0</accession>
<sequence>MLFLIHRRLGPATRVMSALKLARPEVLLIAADGPHDDARCADVREQMLNKIDWPCQVATRFLDEQMGCRNAVSSALDWAFGLHEQLIILEDDCVPHACFFAFCSAMLDRYKNESEVMQICGSNLTGMRPAEQSYFFSRFGPIWGWASWRRAWQAYDVEMKEWSTLRNSTRLHQLCPEPFEAGWRHEVLEAVYRGEVDTWDYQWAFAKLRSGGLNIVPAVNLVSNIGFGEDATHTTNADDPRAEMEIHELASPLRHADKIIAWQEADRAYLTQVVGLPESIWSAKGIRRSLRSLFKL</sequence>
<dbReference type="Proteomes" id="UP000590740">
    <property type="component" value="Unassembled WGS sequence"/>
</dbReference>